<dbReference type="PANTHER" id="PTHR16024">
    <property type="entry name" value="XK-RELATED PROTEIN"/>
    <property type="match status" value="1"/>
</dbReference>
<evidence type="ECO:0000313" key="9">
    <source>
        <dbReference type="Proteomes" id="UP000192578"/>
    </source>
</evidence>
<keyword evidence="5 7" id="KW-1133">Transmembrane helix</keyword>
<accession>A0A1W0XBL3</accession>
<gene>
    <name evidence="8" type="ORF">BV898_01730</name>
</gene>
<evidence type="ECO:0000256" key="1">
    <source>
        <dbReference type="ARBA" id="ARBA00004651"/>
    </source>
</evidence>
<protein>
    <recommendedName>
        <fullName evidence="7">XK-related protein</fullName>
    </recommendedName>
</protein>
<keyword evidence="6 7" id="KW-0472">Membrane</keyword>
<feature type="transmembrane region" description="Helical" evidence="7">
    <location>
        <begin position="99"/>
        <end position="119"/>
    </location>
</feature>
<evidence type="ECO:0000256" key="6">
    <source>
        <dbReference type="ARBA" id="ARBA00023136"/>
    </source>
</evidence>
<organism evidence="8 9">
    <name type="scientific">Hypsibius exemplaris</name>
    <name type="common">Freshwater tardigrade</name>
    <dbReference type="NCBI Taxonomy" id="2072580"/>
    <lineage>
        <taxon>Eukaryota</taxon>
        <taxon>Metazoa</taxon>
        <taxon>Ecdysozoa</taxon>
        <taxon>Tardigrada</taxon>
        <taxon>Eutardigrada</taxon>
        <taxon>Parachela</taxon>
        <taxon>Hypsibioidea</taxon>
        <taxon>Hypsibiidae</taxon>
        <taxon>Hypsibius</taxon>
    </lineage>
</organism>
<dbReference type="Pfam" id="PF09815">
    <property type="entry name" value="XK-related"/>
    <property type="match status" value="1"/>
</dbReference>
<dbReference type="PANTHER" id="PTHR16024:SF6">
    <property type="entry name" value="XK-RELATED PROTEIN"/>
    <property type="match status" value="1"/>
</dbReference>
<evidence type="ECO:0000256" key="5">
    <source>
        <dbReference type="ARBA" id="ARBA00022989"/>
    </source>
</evidence>
<dbReference type="OrthoDB" id="8190653at2759"/>
<dbReference type="InterPro" id="IPR050895">
    <property type="entry name" value="XK-related_scramblase"/>
</dbReference>
<feature type="transmembrane region" description="Helical" evidence="7">
    <location>
        <begin position="187"/>
        <end position="207"/>
    </location>
</feature>
<dbReference type="InterPro" id="IPR018629">
    <property type="entry name" value="XK-rel"/>
</dbReference>
<evidence type="ECO:0000313" key="8">
    <source>
        <dbReference type="EMBL" id="OQV24671.1"/>
    </source>
</evidence>
<feature type="transmembrane region" description="Helical" evidence="7">
    <location>
        <begin position="68"/>
        <end position="87"/>
    </location>
</feature>
<comment type="caution">
    <text evidence="8">The sequence shown here is derived from an EMBL/GenBank/DDBJ whole genome shotgun (WGS) entry which is preliminary data.</text>
</comment>
<evidence type="ECO:0000256" key="3">
    <source>
        <dbReference type="ARBA" id="ARBA00022475"/>
    </source>
</evidence>
<keyword evidence="3" id="KW-1003">Cell membrane</keyword>
<reference evidence="9" key="1">
    <citation type="submission" date="2017-01" db="EMBL/GenBank/DDBJ databases">
        <title>Comparative genomics of anhydrobiosis in the tardigrade Hypsibius dujardini.</title>
        <authorList>
            <person name="Yoshida Y."/>
            <person name="Koutsovoulos G."/>
            <person name="Laetsch D."/>
            <person name="Stevens L."/>
            <person name="Kumar S."/>
            <person name="Horikawa D."/>
            <person name="Ishino K."/>
            <person name="Komine S."/>
            <person name="Tomita M."/>
            <person name="Blaxter M."/>
            <person name="Arakawa K."/>
        </authorList>
    </citation>
    <scope>NUCLEOTIDE SEQUENCE [LARGE SCALE GENOMIC DNA]</scope>
    <source>
        <strain evidence="9">Z151</strain>
    </source>
</reference>
<feature type="transmembrane region" description="Helical" evidence="7">
    <location>
        <begin position="273"/>
        <end position="292"/>
    </location>
</feature>
<evidence type="ECO:0000256" key="7">
    <source>
        <dbReference type="RuleBase" id="RU910716"/>
    </source>
</evidence>
<sequence>MHRQIVGRLQSLPHFAAPDLKEPFYHPLILQCGPDTSSTKNSFSLSVFRHLRTWFVCWPDHCHPSGSVVFWTIFSVIFYFADIGADLSVAFEYLDSKDYIWFSLLFSFTFLPMFIAVAYEVGYKRRVWYEVYPFGLFYWCKNIQSSEDAKIYLFQLRTFQECNRERNRVGDVDIYFGAMPQLILQSYIAAAVAIETGVYTVTFNSWVSLALSSLSLLRYEPGARESKKGIIIDIETVLEPALYDYIAENLSDLMSLVPRAMAIGCFLTVKPTFASAIAFFAFHITVTFLWFWRSAPKRIPSYRSTDRDFRGNRRDR</sequence>
<comment type="similarity">
    <text evidence="2 7">Belongs to the XK family.</text>
</comment>
<dbReference type="AlphaFoldDB" id="A0A1W0XBL3"/>
<dbReference type="EMBL" id="MTYJ01000006">
    <property type="protein sequence ID" value="OQV24671.1"/>
    <property type="molecule type" value="Genomic_DNA"/>
</dbReference>
<dbReference type="Proteomes" id="UP000192578">
    <property type="component" value="Unassembled WGS sequence"/>
</dbReference>
<proteinExistence type="inferred from homology"/>
<evidence type="ECO:0000256" key="4">
    <source>
        <dbReference type="ARBA" id="ARBA00022692"/>
    </source>
</evidence>
<dbReference type="GO" id="GO:0005886">
    <property type="term" value="C:plasma membrane"/>
    <property type="evidence" value="ECO:0007669"/>
    <property type="project" value="UniProtKB-SubCell"/>
</dbReference>
<name>A0A1W0XBL3_HYPEX</name>
<keyword evidence="9" id="KW-1185">Reference proteome</keyword>
<comment type="subcellular location">
    <subcellularLocation>
        <location evidence="1">Cell membrane</location>
        <topology evidence="1">Multi-pass membrane protein</topology>
    </subcellularLocation>
    <subcellularLocation>
        <location evidence="7">Membrane</location>
        <topology evidence="7">Multi-pass membrane protein</topology>
    </subcellularLocation>
</comment>
<evidence type="ECO:0000256" key="2">
    <source>
        <dbReference type="ARBA" id="ARBA00008789"/>
    </source>
</evidence>
<keyword evidence="4 7" id="KW-0812">Transmembrane</keyword>